<name>A0A382IX44_9ZZZZ</name>
<proteinExistence type="predicted"/>
<organism evidence="1">
    <name type="scientific">marine metagenome</name>
    <dbReference type="NCBI Taxonomy" id="408172"/>
    <lineage>
        <taxon>unclassified sequences</taxon>
        <taxon>metagenomes</taxon>
        <taxon>ecological metagenomes</taxon>
    </lineage>
</organism>
<dbReference type="AlphaFoldDB" id="A0A382IX44"/>
<dbReference type="InterPro" id="IPR013320">
    <property type="entry name" value="ConA-like_dom_sf"/>
</dbReference>
<dbReference type="SUPFAM" id="SSF49899">
    <property type="entry name" value="Concanavalin A-like lectins/glucanases"/>
    <property type="match status" value="1"/>
</dbReference>
<dbReference type="EMBL" id="UINC01069941">
    <property type="protein sequence ID" value="SVC03707.1"/>
    <property type="molecule type" value="Genomic_DNA"/>
</dbReference>
<evidence type="ECO:0000313" key="1">
    <source>
        <dbReference type="EMBL" id="SVC03707.1"/>
    </source>
</evidence>
<reference evidence="1" key="1">
    <citation type="submission" date="2018-05" db="EMBL/GenBank/DDBJ databases">
        <authorList>
            <person name="Lanie J.A."/>
            <person name="Ng W.-L."/>
            <person name="Kazmierczak K.M."/>
            <person name="Andrzejewski T.M."/>
            <person name="Davidsen T.M."/>
            <person name="Wayne K.J."/>
            <person name="Tettelin H."/>
            <person name="Glass J.I."/>
            <person name="Rusch D."/>
            <person name="Podicherti R."/>
            <person name="Tsui H.-C.T."/>
            <person name="Winkler M.E."/>
        </authorList>
    </citation>
    <scope>NUCLEOTIDE SEQUENCE</scope>
</reference>
<dbReference type="Gene3D" id="2.60.120.200">
    <property type="match status" value="1"/>
</dbReference>
<sequence length="66" mass="7058">DAEVHIGGWTGNTTELLDGLLDEVALFNVALSPADMKDLMKKGFKGILDVAALNKLATSWADIKSQ</sequence>
<protein>
    <submittedName>
        <fullName evidence="1">Uncharacterized protein</fullName>
    </submittedName>
</protein>
<accession>A0A382IX44</accession>
<gene>
    <name evidence="1" type="ORF">METZ01_LOCUS256561</name>
</gene>
<feature type="non-terminal residue" evidence="1">
    <location>
        <position position="1"/>
    </location>
</feature>